<proteinExistence type="predicted"/>
<gene>
    <name evidence="5" type="primary">ssuB</name>
    <name evidence="5" type="ORF">GCM10010251_10720</name>
</gene>
<dbReference type="GO" id="GO:0005524">
    <property type="term" value="F:ATP binding"/>
    <property type="evidence" value="ECO:0007669"/>
    <property type="project" value="UniProtKB-KW"/>
</dbReference>
<dbReference type="Gene3D" id="3.40.50.300">
    <property type="entry name" value="P-loop containing nucleotide triphosphate hydrolases"/>
    <property type="match status" value="1"/>
</dbReference>
<evidence type="ECO:0000313" key="6">
    <source>
        <dbReference type="Proteomes" id="UP000658320"/>
    </source>
</evidence>
<dbReference type="InterPro" id="IPR017871">
    <property type="entry name" value="ABC_transporter-like_CS"/>
</dbReference>
<dbReference type="InterPro" id="IPR027417">
    <property type="entry name" value="P-loop_NTPase"/>
</dbReference>
<dbReference type="Pfam" id="PF00005">
    <property type="entry name" value="ABC_tran"/>
    <property type="match status" value="1"/>
</dbReference>
<dbReference type="SMART" id="SM00382">
    <property type="entry name" value="AAA"/>
    <property type="match status" value="1"/>
</dbReference>
<dbReference type="GO" id="GO:0016887">
    <property type="term" value="F:ATP hydrolysis activity"/>
    <property type="evidence" value="ECO:0007669"/>
    <property type="project" value="InterPro"/>
</dbReference>
<organism evidence="5 6">
    <name type="scientific">Streptomyces aurantiogriseus</name>
    <dbReference type="NCBI Taxonomy" id="66870"/>
    <lineage>
        <taxon>Bacteria</taxon>
        <taxon>Bacillati</taxon>
        <taxon>Actinomycetota</taxon>
        <taxon>Actinomycetes</taxon>
        <taxon>Kitasatosporales</taxon>
        <taxon>Streptomycetaceae</taxon>
        <taxon>Streptomyces</taxon>
    </lineage>
</organism>
<reference evidence="5" key="1">
    <citation type="journal article" date="2014" name="Int. J. Syst. Evol. Microbiol.">
        <title>Complete genome sequence of Corynebacterium casei LMG S-19264T (=DSM 44701T), isolated from a smear-ripened cheese.</title>
        <authorList>
            <consortium name="US DOE Joint Genome Institute (JGI-PGF)"/>
            <person name="Walter F."/>
            <person name="Albersmeier A."/>
            <person name="Kalinowski J."/>
            <person name="Ruckert C."/>
        </authorList>
    </citation>
    <scope>NUCLEOTIDE SEQUENCE</scope>
    <source>
        <strain evidence="5">JCM 4346</strain>
    </source>
</reference>
<keyword evidence="2" id="KW-0547">Nucleotide-binding</keyword>
<feature type="domain" description="ABC transporter" evidence="4">
    <location>
        <begin position="2"/>
        <end position="235"/>
    </location>
</feature>
<evidence type="ECO:0000256" key="3">
    <source>
        <dbReference type="ARBA" id="ARBA00022840"/>
    </source>
</evidence>
<keyword evidence="6" id="KW-1185">Reference proteome</keyword>
<dbReference type="InterPro" id="IPR003439">
    <property type="entry name" value="ABC_transporter-like_ATP-bd"/>
</dbReference>
<dbReference type="PROSITE" id="PS00211">
    <property type="entry name" value="ABC_TRANSPORTER_1"/>
    <property type="match status" value="1"/>
</dbReference>
<dbReference type="PROSITE" id="PS50893">
    <property type="entry name" value="ABC_TRANSPORTER_2"/>
    <property type="match status" value="1"/>
</dbReference>
<protein>
    <submittedName>
        <fullName evidence="5">ABC transporter</fullName>
    </submittedName>
</protein>
<keyword evidence="1" id="KW-0813">Transport</keyword>
<evidence type="ECO:0000256" key="2">
    <source>
        <dbReference type="ARBA" id="ARBA00022741"/>
    </source>
</evidence>
<dbReference type="InterPro" id="IPR050166">
    <property type="entry name" value="ABC_transporter_ATP-bind"/>
</dbReference>
<reference evidence="5" key="2">
    <citation type="submission" date="2020-09" db="EMBL/GenBank/DDBJ databases">
        <authorList>
            <person name="Sun Q."/>
            <person name="Ohkuma M."/>
        </authorList>
    </citation>
    <scope>NUCLEOTIDE SEQUENCE</scope>
    <source>
        <strain evidence="5">JCM 4346</strain>
    </source>
</reference>
<accession>A0A918C037</accession>
<dbReference type="PANTHER" id="PTHR42788">
    <property type="entry name" value="TAURINE IMPORT ATP-BINDING PROTEIN-RELATED"/>
    <property type="match status" value="1"/>
</dbReference>
<dbReference type="RefSeq" id="WP_189932705.1">
    <property type="nucleotide sequence ID" value="NZ_BMSX01000002.1"/>
</dbReference>
<dbReference type="InterPro" id="IPR003593">
    <property type="entry name" value="AAA+_ATPase"/>
</dbReference>
<dbReference type="EMBL" id="BMSX01000002">
    <property type="protein sequence ID" value="GGQ97588.1"/>
    <property type="molecule type" value="Genomic_DNA"/>
</dbReference>
<dbReference type="CDD" id="cd03293">
    <property type="entry name" value="ABC_NrtD_SsuB_transporters"/>
    <property type="match status" value="1"/>
</dbReference>
<evidence type="ECO:0000313" key="5">
    <source>
        <dbReference type="EMBL" id="GGQ97588.1"/>
    </source>
</evidence>
<name>A0A918C037_9ACTN</name>
<dbReference type="SUPFAM" id="SSF52540">
    <property type="entry name" value="P-loop containing nucleoside triphosphate hydrolases"/>
    <property type="match status" value="1"/>
</dbReference>
<dbReference type="PANTHER" id="PTHR42788:SF13">
    <property type="entry name" value="ALIPHATIC SULFONATES IMPORT ATP-BINDING PROTEIN SSUB"/>
    <property type="match status" value="1"/>
</dbReference>
<evidence type="ECO:0000256" key="1">
    <source>
        <dbReference type="ARBA" id="ARBA00022448"/>
    </source>
</evidence>
<sequence>MLDVRGLKKVYEGSGRRVEAVRDLTFTVGAGELVCLVGPSGCGKTTLLKCMGGLLAPTAGEVLLEGRQVTGPPPGMAFVFQEYGRSLFPWMRVGENVELPLKQKGLSKARRRDLVADALRSVGLADASSAYPWQLSGGMQQRVAIARALAYEPRVLLMDEPFAAVDAQTRADLEDLVRGLWRERGITILFVTHDIDEAVYLGERVVVLSASPTVVQEQLKVDLPPDRDQLHTRVAPRFAELRTHVYEQIQAAKRGVQLGGTPLEAAPMDAPPPLKDGLR</sequence>
<evidence type="ECO:0000259" key="4">
    <source>
        <dbReference type="PROSITE" id="PS50893"/>
    </source>
</evidence>
<dbReference type="Proteomes" id="UP000658320">
    <property type="component" value="Unassembled WGS sequence"/>
</dbReference>
<keyword evidence="3" id="KW-0067">ATP-binding</keyword>
<dbReference type="AlphaFoldDB" id="A0A918C037"/>
<comment type="caution">
    <text evidence="5">The sequence shown here is derived from an EMBL/GenBank/DDBJ whole genome shotgun (WGS) entry which is preliminary data.</text>
</comment>